<protein>
    <submittedName>
        <fullName evidence="2">Uncharacterized protein</fullName>
    </submittedName>
</protein>
<reference evidence="2 3" key="1">
    <citation type="journal article" date="2014" name="Nat. Commun.">
        <title>Klebsormidium flaccidum genome reveals primary factors for plant terrestrial adaptation.</title>
        <authorList>
            <person name="Hori K."/>
            <person name="Maruyama F."/>
            <person name="Fujisawa T."/>
            <person name="Togashi T."/>
            <person name="Yamamoto N."/>
            <person name="Seo M."/>
            <person name="Sato S."/>
            <person name="Yamada T."/>
            <person name="Mori H."/>
            <person name="Tajima N."/>
            <person name="Moriyama T."/>
            <person name="Ikeuchi M."/>
            <person name="Watanabe M."/>
            <person name="Wada H."/>
            <person name="Kobayashi K."/>
            <person name="Saito M."/>
            <person name="Masuda T."/>
            <person name="Sasaki-Sekimoto Y."/>
            <person name="Mashiguchi K."/>
            <person name="Awai K."/>
            <person name="Shimojima M."/>
            <person name="Masuda S."/>
            <person name="Iwai M."/>
            <person name="Nobusawa T."/>
            <person name="Narise T."/>
            <person name="Kondo S."/>
            <person name="Saito H."/>
            <person name="Sato R."/>
            <person name="Murakawa M."/>
            <person name="Ihara Y."/>
            <person name="Oshima-Yamada Y."/>
            <person name="Ohtaka K."/>
            <person name="Satoh M."/>
            <person name="Sonobe K."/>
            <person name="Ishii M."/>
            <person name="Ohtani R."/>
            <person name="Kanamori-Sato M."/>
            <person name="Honoki R."/>
            <person name="Miyazaki D."/>
            <person name="Mochizuki H."/>
            <person name="Umetsu J."/>
            <person name="Higashi K."/>
            <person name="Shibata D."/>
            <person name="Kamiya Y."/>
            <person name="Sato N."/>
            <person name="Nakamura Y."/>
            <person name="Tabata S."/>
            <person name="Ida S."/>
            <person name="Kurokawa K."/>
            <person name="Ohta H."/>
        </authorList>
    </citation>
    <scope>NUCLEOTIDE SEQUENCE [LARGE SCALE GENOMIC DNA]</scope>
    <source>
        <strain evidence="2 3">NIES-2285</strain>
    </source>
</reference>
<gene>
    <name evidence="2" type="ORF">KFL_005190040</name>
</gene>
<feature type="transmembrane region" description="Helical" evidence="1">
    <location>
        <begin position="69"/>
        <end position="90"/>
    </location>
</feature>
<evidence type="ECO:0000256" key="1">
    <source>
        <dbReference type="SAM" id="Phobius"/>
    </source>
</evidence>
<evidence type="ECO:0000313" key="3">
    <source>
        <dbReference type="Proteomes" id="UP000054558"/>
    </source>
</evidence>
<dbReference type="Proteomes" id="UP000054558">
    <property type="component" value="Unassembled WGS sequence"/>
</dbReference>
<organism evidence="2 3">
    <name type="scientific">Klebsormidium nitens</name>
    <name type="common">Green alga</name>
    <name type="synonym">Ulothrix nitens</name>
    <dbReference type="NCBI Taxonomy" id="105231"/>
    <lineage>
        <taxon>Eukaryota</taxon>
        <taxon>Viridiplantae</taxon>
        <taxon>Streptophyta</taxon>
        <taxon>Klebsormidiophyceae</taxon>
        <taxon>Klebsormidiales</taxon>
        <taxon>Klebsormidiaceae</taxon>
        <taxon>Klebsormidium</taxon>
    </lineage>
</organism>
<dbReference type="AlphaFoldDB" id="A0A1Y1IH69"/>
<dbReference type="EMBL" id="DF237468">
    <property type="protein sequence ID" value="GAQ89412.1"/>
    <property type="molecule type" value="Genomic_DNA"/>
</dbReference>
<keyword evidence="1" id="KW-0472">Membrane</keyword>
<sequence>MHGEKILTRELNSSFKDLIRGPKLITEQEGIVKQRRHRSGLVLCSRRGYEVAIKLLAAKKKRALYATKLLIETPLMGLCALTLVTVWAHWGPAARATGAPIDVYALTTDLLIRGDIEQHELYAIIPAWTGVLVLFSRCIEDLCELGIAARKCCKLRKKLPSEITEPTLDWDSDDEMNLELERGVLQPFATDAVKVEAFLLSTWAAWNFIFPPTSDYDICCSNVYLCSLPVALISYVVQEACTSLALVETKRAAQDQAT</sequence>
<accession>A0A1Y1IH69</accession>
<keyword evidence="1" id="KW-1133">Transmembrane helix</keyword>
<keyword evidence="3" id="KW-1185">Reference proteome</keyword>
<name>A0A1Y1IH69_KLENI</name>
<keyword evidence="1" id="KW-0812">Transmembrane</keyword>
<proteinExistence type="predicted"/>
<evidence type="ECO:0000313" key="2">
    <source>
        <dbReference type="EMBL" id="GAQ89412.1"/>
    </source>
</evidence>